<dbReference type="InterPro" id="IPR006446">
    <property type="entry name" value="RhaTrfase"/>
</dbReference>
<evidence type="ECO:0000259" key="4">
    <source>
        <dbReference type="Pfam" id="PF00535"/>
    </source>
</evidence>
<protein>
    <submittedName>
        <fullName evidence="5">Rhamnosyltransferase</fullName>
    </submittedName>
</protein>
<evidence type="ECO:0000256" key="3">
    <source>
        <dbReference type="ARBA" id="ARBA00022679"/>
    </source>
</evidence>
<proteinExistence type="inferred from homology"/>
<dbReference type="CDD" id="cd02526">
    <property type="entry name" value="GT2_RfbF_like"/>
    <property type="match status" value="1"/>
</dbReference>
<dbReference type="Gene3D" id="3.90.550.10">
    <property type="entry name" value="Spore Coat Polysaccharide Biosynthesis Protein SpsA, Chain A"/>
    <property type="match status" value="1"/>
</dbReference>
<dbReference type="SUPFAM" id="SSF53448">
    <property type="entry name" value="Nucleotide-diphospho-sugar transferases"/>
    <property type="match status" value="1"/>
</dbReference>
<keyword evidence="6" id="KW-1185">Reference proteome</keyword>
<dbReference type="PANTHER" id="PTHR43179:SF12">
    <property type="entry name" value="GALACTOFURANOSYLTRANSFERASE GLFT2"/>
    <property type="match status" value="1"/>
</dbReference>
<dbReference type="RefSeq" id="WP_337718029.1">
    <property type="nucleotide sequence ID" value="NZ_JBBEUB010000014.1"/>
</dbReference>
<sequence length="297" mass="32952">METCRNLKMKVFAVIVTYNPDFDHVANLCKVLIQSNCNVVFVDNSGNGGLDKFSKVAEVSVLDLGTNEGIAHAQNVGIDYAVKQGADTIVFFDQDSQIELNFLSALLAPLVIGTPKVVASVFFDAKQGYEYPSFRFSRFGLLKKIYSTGKQAPYPVDVIISSGSAATIAVFDIAGVMDEAFFIDFVDIEWSIRCRRNNIPIEIVPQAIMRHSIGETSINLGVMRGFIHSAQRSYYKVRNPFLLLRKADIPKALAVKEIVAAMVHQLLFIFAVKKKQDYIKSYMYGILDGIKGITGKK</sequence>
<dbReference type="Proteomes" id="UP001378956">
    <property type="component" value="Unassembled WGS sequence"/>
</dbReference>
<evidence type="ECO:0000256" key="2">
    <source>
        <dbReference type="ARBA" id="ARBA00022676"/>
    </source>
</evidence>
<evidence type="ECO:0000313" key="5">
    <source>
        <dbReference type="EMBL" id="MEJ2905646.1"/>
    </source>
</evidence>
<dbReference type="PANTHER" id="PTHR43179">
    <property type="entry name" value="RHAMNOSYLTRANSFERASE WBBL"/>
    <property type="match status" value="1"/>
</dbReference>
<organism evidence="5 6">
    <name type="scientific">Pedobacter panaciterrae</name>
    <dbReference type="NCBI Taxonomy" id="363849"/>
    <lineage>
        <taxon>Bacteria</taxon>
        <taxon>Pseudomonadati</taxon>
        <taxon>Bacteroidota</taxon>
        <taxon>Sphingobacteriia</taxon>
        <taxon>Sphingobacteriales</taxon>
        <taxon>Sphingobacteriaceae</taxon>
        <taxon>Pedobacter</taxon>
    </lineage>
</organism>
<evidence type="ECO:0000313" key="6">
    <source>
        <dbReference type="Proteomes" id="UP001378956"/>
    </source>
</evidence>
<name>A0ABU8NU52_9SPHI</name>
<reference evidence="5 6" key="1">
    <citation type="submission" date="2024-03" db="EMBL/GenBank/DDBJ databases">
        <title>Sequence of Lycoming College Course Isolates.</title>
        <authorList>
            <person name="Plotts O."/>
            <person name="Newman J."/>
        </authorList>
    </citation>
    <scope>NUCLEOTIDE SEQUENCE [LARGE SCALE GENOMIC DNA]</scope>
    <source>
        <strain evidence="5 6">CJB-3</strain>
    </source>
</reference>
<gene>
    <name evidence="5" type="ORF">WAE58_24595</name>
</gene>
<comment type="similarity">
    <text evidence="1">Belongs to the glycosyltransferase 2 family.</text>
</comment>
<dbReference type="Pfam" id="PF00535">
    <property type="entry name" value="Glycos_transf_2"/>
    <property type="match status" value="1"/>
</dbReference>
<keyword evidence="3" id="KW-0808">Transferase</keyword>
<accession>A0ABU8NU52</accession>
<dbReference type="NCBIfam" id="TIGR01556">
    <property type="entry name" value="rhamnosyltran"/>
    <property type="match status" value="1"/>
</dbReference>
<keyword evidence="2" id="KW-0328">Glycosyltransferase</keyword>
<dbReference type="InterPro" id="IPR029044">
    <property type="entry name" value="Nucleotide-diphossugar_trans"/>
</dbReference>
<evidence type="ECO:0000256" key="1">
    <source>
        <dbReference type="ARBA" id="ARBA00006739"/>
    </source>
</evidence>
<feature type="domain" description="Glycosyltransferase 2-like" evidence="4">
    <location>
        <begin position="14"/>
        <end position="156"/>
    </location>
</feature>
<comment type="caution">
    <text evidence="5">The sequence shown here is derived from an EMBL/GenBank/DDBJ whole genome shotgun (WGS) entry which is preliminary data.</text>
</comment>
<dbReference type="InterPro" id="IPR001173">
    <property type="entry name" value="Glyco_trans_2-like"/>
</dbReference>
<dbReference type="EMBL" id="JBBEUB010000014">
    <property type="protein sequence ID" value="MEJ2905646.1"/>
    <property type="molecule type" value="Genomic_DNA"/>
</dbReference>